<evidence type="ECO:0000313" key="1">
    <source>
        <dbReference type="EMBL" id="MPC69546.1"/>
    </source>
</evidence>
<organism evidence="1 2">
    <name type="scientific">Portunus trituberculatus</name>
    <name type="common">Swimming crab</name>
    <name type="synonym">Neptunus trituberculatus</name>
    <dbReference type="NCBI Taxonomy" id="210409"/>
    <lineage>
        <taxon>Eukaryota</taxon>
        <taxon>Metazoa</taxon>
        <taxon>Ecdysozoa</taxon>
        <taxon>Arthropoda</taxon>
        <taxon>Crustacea</taxon>
        <taxon>Multicrustacea</taxon>
        <taxon>Malacostraca</taxon>
        <taxon>Eumalacostraca</taxon>
        <taxon>Eucarida</taxon>
        <taxon>Decapoda</taxon>
        <taxon>Pleocyemata</taxon>
        <taxon>Brachyura</taxon>
        <taxon>Eubrachyura</taxon>
        <taxon>Portunoidea</taxon>
        <taxon>Portunidae</taxon>
        <taxon>Portuninae</taxon>
        <taxon>Portunus</taxon>
    </lineage>
</organism>
<name>A0A5B7HI00_PORTR</name>
<dbReference type="Proteomes" id="UP000324222">
    <property type="component" value="Unassembled WGS sequence"/>
</dbReference>
<accession>A0A5B7HI00</accession>
<keyword evidence="2" id="KW-1185">Reference proteome</keyword>
<protein>
    <submittedName>
        <fullName evidence="1">Uncharacterized protein</fullName>
    </submittedName>
</protein>
<evidence type="ECO:0000313" key="2">
    <source>
        <dbReference type="Proteomes" id="UP000324222"/>
    </source>
</evidence>
<reference evidence="1 2" key="1">
    <citation type="submission" date="2019-05" db="EMBL/GenBank/DDBJ databases">
        <title>Another draft genome of Portunus trituberculatus and its Hox gene families provides insights of decapod evolution.</title>
        <authorList>
            <person name="Jeong J.-H."/>
            <person name="Song I."/>
            <person name="Kim S."/>
            <person name="Choi T."/>
            <person name="Kim D."/>
            <person name="Ryu S."/>
            <person name="Kim W."/>
        </authorList>
    </citation>
    <scope>NUCLEOTIDE SEQUENCE [LARGE SCALE GENOMIC DNA]</scope>
    <source>
        <tissue evidence="1">Muscle</tissue>
    </source>
</reference>
<proteinExistence type="predicted"/>
<sequence length="59" mass="6770">MKPTVIPTRKREHRITVYQGQNVITATAIKFTTAPPITMQIPYQTGKEIPKRLETSLFK</sequence>
<dbReference type="EMBL" id="VSRR010029616">
    <property type="protein sequence ID" value="MPC69546.1"/>
    <property type="molecule type" value="Genomic_DNA"/>
</dbReference>
<dbReference type="AlphaFoldDB" id="A0A5B7HI00"/>
<gene>
    <name evidence="1" type="ORF">E2C01_063774</name>
</gene>
<comment type="caution">
    <text evidence="1">The sequence shown here is derived from an EMBL/GenBank/DDBJ whole genome shotgun (WGS) entry which is preliminary data.</text>
</comment>